<dbReference type="InterPro" id="IPR036987">
    <property type="entry name" value="SRA-YDG_sf"/>
</dbReference>
<dbReference type="GO" id="GO:0042054">
    <property type="term" value="F:histone methyltransferase activity"/>
    <property type="evidence" value="ECO:0007669"/>
    <property type="project" value="TreeGrafter"/>
</dbReference>
<evidence type="ECO:0000256" key="1">
    <source>
        <dbReference type="ARBA" id="ARBA00004584"/>
    </source>
</evidence>
<proteinExistence type="predicted"/>
<dbReference type="InterPro" id="IPR051357">
    <property type="entry name" value="H3K9_HMTase_SUVAR3-9"/>
</dbReference>
<dbReference type="GO" id="GO:0003690">
    <property type="term" value="F:double-stranded DNA binding"/>
    <property type="evidence" value="ECO:0007669"/>
    <property type="project" value="TreeGrafter"/>
</dbReference>
<feature type="compositionally biased region" description="Basic residues" evidence="4">
    <location>
        <begin position="23"/>
        <end position="32"/>
    </location>
</feature>
<name>A0A7J8R1M2_GOSDV</name>
<sequence length="275" mass="32200">MVPSHRKPVKERALSKSNQARSVGKKKKRHVKASYASEDEDTTFTSEWNDCRRNITDALRCYKKLWKDKRPRDKFSNQHKMSPKQGRCRGLALDGRVANILKVSGKWVNTIKQIGCFPGIKIGDEYHWRGELCVFGLHYNFQRGIDYISSVEGETLATSIVDSCRYDRGIISRVPCPNLTYTGEGENRDQMLEGGNLALKNNIHYKKPVRVIRKYNSDNNANASRYKFVYEGLYRVTRFDKEIESGFSVYKFQLDMLEDHQQYDSKWKQKRIWRH</sequence>
<evidence type="ECO:0000256" key="4">
    <source>
        <dbReference type="SAM" id="MobiDB-lite"/>
    </source>
</evidence>
<evidence type="ECO:0000256" key="3">
    <source>
        <dbReference type="PROSITE-ProRule" id="PRU00358"/>
    </source>
</evidence>
<dbReference type="PANTHER" id="PTHR45660">
    <property type="entry name" value="HISTONE-LYSINE N-METHYLTRANSFERASE SETMAR"/>
    <property type="match status" value="1"/>
</dbReference>
<dbReference type="AlphaFoldDB" id="A0A7J8R1M2"/>
<evidence type="ECO:0000313" key="7">
    <source>
        <dbReference type="Proteomes" id="UP000593561"/>
    </source>
</evidence>
<dbReference type="Pfam" id="PF02182">
    <property type="entry name" value="SAD_SRA"/>
    <property type="match status" value="1"/>
</dbReference>
<dbReference type="EMBL" id="JABFAC010000002">
    <property type="protein sequence ID" value="MBA0607737.1"/>
    <property type="molecule type" value="Genomic_DNA"/>
</dbReference>
<dbReference type="InterPro" id="IPR003105">
    <property type="entry name" value="SRA_YDG"/>
</dbReference>
<dbReference type="PROSITE" id="PS51015">
    <property type="entry name" value="YDG"/>
    <property type="match status" value="1"/>
</dbReference>
<dbReference type="Proteomes" id="UP000593561">
    <property type="component" value="Unassembled WGS sequence"/>
</dbReference>
<dbReference type="InterPro" id="IPR015947">
    <property type="entry name" value="PUA-like_sf"/>
</dbReference>
<evidence type="ECO:0000256" key="2">
    <source>
        <dbReference type="ARBA" id="ARBA00023242"/>
    </source>
</evidence>
<organism evidence="6 7">
    <name type="scientific">Gossypium davidsonii</name>
    <name type="common">Davidson's cotton</name>
    <name type="synonym">Gossypium klotzschianum subsp. davidsonii</name>
    <dbReference type="NCBI Taxonomy" id="34287"/>
    <lineage>
        <taxon>Eukaryota</taxon>
        <taxon>Viridiplantae</taxon>
        <taxon>Streptophyta</taxon>
        <taxon>Embryophyta</taxon>
        <taxon>Tracheophyta</taxon>
        <taxon>Spermatophyta</taxon>
        <taxon>Magnoliopsida</taxon>
        <taxon>eudicotyledons</taxon>
        <taxon>Gunneridae</taxon>
        <taxon>Pentapetalae</taxon>
        <taxon>rosids</taxon>
        <taxon>malvids</taxon>
        <taxon>Malvales</taxon>
        <taxon>Malvaceae</taxon>
        <taxon>Malvoideae</taxon>
        <taxon>Gossypium</taxon>
    </lineage>
</organism>
<feature type="region of interest" description="Disordered" evidence="4">
    <location>
        <begin position="1"/>
        <end position="37"/>
    </location>
</feature>
<keyword evidence="2 3" id="KW-0539">Nucleus</keyword>
<reference evidence="6 7" key="1">
    <citation type="journal article" date="2019" name="Genome Biol. Evol.">
        <title>Insights into the evolution of the New World diploid cottons (Gossypium, subgenus Houzingenia) based on genome sequencing.</title>
        <authorList>
            <person name="Grover C.E."/>
            <person name="Arick M.A. 2nd"/>
            <person name="Thrash A."/>
            <person name="Conover J.L."/>
            <person name="Sanders W.S."/>
            <person name="Peterson D.G."/>
            <person name="Frelichowski J.E."/>
            <person name="Scheffler J.A."/>
            <person name="Scheffler B.E."/>
            <person name="Wendel J.F."/>
        </authorList>
    </citation>
    <scope>NUCLEOTIDE SEQUENCE [LARGE SCALE GENOMIC DNA]</scope>
    <source>
        <strain evidence="6">27</strain>
        <tissue evidence="6">Leaf</tissue>
    </source>
</reference>
<accession>A0A7J8R1M2</accession>
<evidence type="ECO:0000259" key="5">
    <source>
        <dbReference type="PROSITE" id="PS51015"/>
    </source>
</evidence>
<dbReference type="SMART" id="SM00466">
    <property type="entry name" value="SRA"/>
    <property type="match status" value="1"/>
</dbReference>
<protein>
    <recommendedName>
        <fullName evidence="5">YDG domain-containing protein</fullName>
    </recommendedName>
</protein>
<gene>
    <name evidence="6" type="ORF">Godav_020002</name>
</gene>
<dbReference type="PANTHER" id="PTHR45660:SF55">
    <property type="entry name" value="HISTONE-LYSINE N-METHYLTRANSFERASE, H3 LYSINE-9 SPECIFIC SUVH5-LIKE"/>
    <property type="match status" value="1"/>
</dbReference>
<dbReference type="SUPFAM" id="SSF88697">
    <property type="entry name" value="PUA domain-like"/>
    <property type="match status" value="1"/>
</dbReference>
<evidence type="ECO:0000313" key="6">
    <source>
        <dbReference type="EMBL" id="MBA0607737.1"/>
    </source>
</evidence>
<comment type="caution">
    <text evidence="6">The sequence shown here is derived from an EMBL/GenBank/DDBJ whole genome shotgun (WGS) entry which is preliminary data.</text>
</comment>
<keyword evidence="7" id="KW-1185">Reference proteome</keyword>
<dbReference type="GO" id="GO:0005634">
    <property type="term" value="C:nucleus"/>
    <property type="evidence" value="ECO:0007669"/>
    <property type="project" value="UniProtKB-SubCell"/>
</dbReference>
<dbReference type="GO" id="GO:0000775">
    <property type="term" value="C:chromosome, centromeric region"/>
    <property type="evidence" value="ECO:0007669"/>
    <property type="project" value="UniProtKB-SubCell"/>
</dbReference>
<comment type="subcellular location">
    <subcellularLocation>
        <location evidence="1">Chromosome</location>
        <location evidence="1">Centromere</location>
    </subcellularLocation>
    <subcellularLocation>
        <location evidence="3">Nucleus</location>
    </subcellularLocation>
</comment>
<dbReference type="Gene3D" id="2.30.280.10">
    <property type="entry name" value="SRA-YDG"/>
    <property type="match status" value="1"/>
</dbReference>
<feature type="domain" description="YDG" evidence="5">
    <location>
        <begin position="115"/>
        <end position="256"/>
    </location>
</feature>